<dbReference type="SUPFAM" id="SSF158472">
    <property type="entry name" value="HAMP domain-like"/>
    <property type="match status" value="1"/>
</dbReference>
<evidence type="ECO:0000259" key="15">
    <source>
        <dbReference type="PROSITE" id="PS50885"/>
    </source>
</evidence>
<dbReference type="InterPro" id="IPR004358">
    <property type="entry name" value="Sig_transdc_His_kin-like_C"/>
</dbReference>
<dbReference type="InterPro" id="IPR036890">
    <property type="entry name" value="HATPase_C_sf"/>
</dbReference>
<dbReference type="PROSITE" id="PS50885">
    <property type="entry name" value="HAMP"/>
    <property type="match status" value="1"/>
</dbReference>
<keyword evidence="9" id="KW-0902">Two-component regulatory system</keyword>
<feature type="coiled-coil region" evidence="11">
    <location>
        <begin position="177"/>
        <end position="211"/>
    </location>
</feature>
<keyword evidence="10" id="KW-0472">Membrane</keyword>
<evidence type="ECO:0000256" key="7">
    <source>
        <dbReference type="ARBA" id="ARBA00022777"/>
    </source>
</evidence>
<evidence type="ECO:0000256" key="3">
    <source>
        <dbReference type="ARBA" id="ARBA00012438"/>
    </source>
</evidence>
<dbReference type="GO" id="GO:0000155">
    <property type="term" value="F:phosphorelay sensor kinase activity"/>
    <property type="evidence" value="ECO:0007669"/>
    <property type="project" value="InterPro"/>
</dbReference>
<evidence type="ECO:0000256" key="9">
    <source>
        <dbReference type="ARBA" id="ARBA00023012"/>
    </source>
</evidence>
<dbReference type="Gene3D" id="1.10.287.130">
    <property type="match status" value="1"/>
</dbReference>
<dbReference type="SMART" id="SM00304">
    <property type="entry name" value="HAMP"/>
    <property type="match status" value="1"/>
</dbReference>
<feature type="domain" description="HAMP" evidence="15">
    <location>
        <begin position="143"/>
        <end position="196"/>
    </location>
</feature>
<dbReference type="PROSITE" id="PS50109">
    <property type="entry name" value="HIS_KIN"/>
    <property type="match status" value="1"/>
</dbReference>
<dbReference type="SUPFAM" id="SSF47384">
    <property type="entry name" value="Homodimeric domain of signal transducing histidine kinase"/>
    <property type="match status" value="1"/>
</dbReference>
<feature type="region of interest" description="Disordered" evidence="12">
    <location>
        <begin position="88"/>
        <end position="110"/>
    </location>
</feature>
<dbReference type="Pfam" id="PF02518">
    <property type="entry name" value="HATPase_c"/>
    <property type="match status" value="1"/>
</dbReference>
<dbReference type="PANTHER" id="PTHR45436">
    <property type="entry name" value="SENSOR HISTIDINE KINASE YKOH"/>
    <property type="match status" value="1"/>
</dbReference>
<evidence type="ECO:0000256" key="11">
    <source>
        <dbReference type="SAM" id="Coils"/>
    </source>
</evidence>
<feature type="signal peptide" evidence="13">
    <location>
        <begin position="1"/>
        <end position="18"/>
    </location>
</feature>
<evidence type="ECO:0000313" key="16">
    <source>
        <dbReference type="EMBL" id="PNY79925.1"/>
    </source>
</evidence>
<dbReference type="SMART" id="SM00387">
    <property type="entry name" value="HATPase_c"/>
    <property type="match status" value="1"/>
</dbReference>
<dbReference type="InterPro" id="IPR003661">
    <property type="entry name" value="HisK_dim/P_dom"/>
</dbReference>
<dbReference type="CDD" id="cd00082">
    <property type="entry name" value="HisKA"/>
    <property type="match status" value="1"/>
</dbReference>
<dbReference type="PRINTS" id="PR00344">
    <property type="entry name" value="BCTRLSENSOR"/>
</dbReference>
<evidence type="ECO:0000256" key="12">
    <source>
        <dbReference type="SAM" id="MobiDB-lite"/>
    </source>
</evidence>
<reference evidence="16 17" key="1">
    <citation type="submission" date="2018-01" db="EMBL/GenBank/DDBJ databases">
        <title>Deinococcus koreensis sp. nov., a radiation-resistant bacterium isolated from river water.</title>
        <authorList>
            <person name="Choi A."/>
        </authorList>
    </citation>
    <scope>NUCLEOTIDE SEQUENCE [LARGE SCALE GENOMIC DNA]</scope>
    <source>
        <strain evidence="16 17">SJW1-2</strain>
    </source>
</reference>
<dbReference type="Gene3D" id="6.10.340.10">
    <property type="match status" value="1"/>
</dbReference>
<feature type="chain" id="PRO_5014370934" description="histidine kinase" evidence="13">
    <location>
        <begin position="19"/>
        <end position="420"/>
    </location>
</feature>
<comment type="caution">
    <text evidence="16">The sequence shown here is derived from an EMBL/GenBank/DDBJ whole genome shotgun (WGS) entry which is preliminary data.</text>
</comment>
<comment type="subcellular location">
    <subcellularLocation>
        <location evidence="2">Membrane</location>
    </subcellularLocation>
</comment>
<keyword evidence="17" id="KW-1185">Reference proteome</keyword>
<dbReference type="InterPro" id="IPR036097">
    <property type="entry name" value="HisK_dim/P_sf"/>
</dbReference>
<dbReference type="AlphaFoldDB" id="A0A2K3UTQ8"/>
<evidence type="ECO:0000259" key="14">
    <source>
        <dbReference type="PROSITE" id="PS50109"/>
    </source>
</evidence>
<dbReference type="GO" id="GO:0005886">
    <property type="term" value="C:plasma membrane"/>
    <property type="evidence" value="ECO:0007669"/>
    <property type="project" value="TreeGrafter"/>
</dbReference>
<comment type="catalytic activity">
    <reaction evidence="1">
        <text>ATP + protein L-histidine = ADP + protein N-phospho-L-histidine.</text>
        <dbReference type="EC" id="2.7.13.3"/>
    </reaction>
</comment>
<evidence type="ECO:0000256" key="2">
    <source>
        <dbReference type="ARBA" id="ARBA00004370"/>
    </source>
</evidence>
<dbReference type="InterPro" id="IPR003594">
    <property type="entry name" value="HATPase_dom"/>
</dbReference>
<evidence type="ECO:0000256" key="8">
    <source>
        <dbReference type="ARBA" id="ARBA00022989"/>
    </source>
</evidence>
<evidence type="ECO:0000256" key="1">
    <source>
        <dbReference type="ARBA" id="ARBA00000085"/>
    </source>
</evidence>
<accession>A0A2K3UTQ8</accession>
<evidence type="ECO:0000256" key="13">
    <source>
        <dbReference type="SAM" id="SignalP"/>
    </source>
</evidence>
<dbReference type="OrthoDB" id="59230at2"/>
<keyword evidence="13" id="KW-0732">Signal</keyword>
<protein>
    <recommendedName>
        <fullName evidence="3">histidine kinase</fullName>
        <ecNumber evidence="3">2.7.13.3</ecNumber>
    </recommendedName>
</protein>
<evidence type="ECO:0000256" key="10">
    <source>
        <dbReference type="ARBA" id="ARBA00023136"/>
    </source>
</evidence>
<dbReference type="InterPro" id="IPR005467">
    <property type="entry name" value="His_kinase_dom"/>
</dbReference>
<feature type="domain" description="Histidine kinase" evidence="14">
    <location>
        <begin position="204"/>
        <end position="416"/>
    </location>
</feature>
<dbReference type="CDD" id="cd06225">
    <property type="entry name" value="HAMP"/>
    <property type="match status" value="1"/>
</dbReference>
<keyword evidence="8" id="KW-1133">Transmembrane helix</keyword>
<proteinExistence type="predicted"/>
<keyword evidence="4" id="KW-0597">Phosphoprotein</keyword>
<dbReference type="EMBL" id="PPPD01000002">
    <property type="protein sequence ID" value="PNY79925.1"/>
    <property type="molecule type" value="Genomic_DNA"/>
</dbReference>
<keyword evidence="7 16" id="KW-0418">Kinase</keyword>
<evidence type="ECO:0000313" key="17">
    <source>
        <dbReference type="Proteomes" id="UP000236379"/>
    </source>
</evidence>
<evidence type="ECO:0000256" key="5">
    <source>
        <dbReference type="ARBA" id="ARBA00022679"/>
    </source>
</evidence>
<dbReference type="Pfam" id="PF00672">
    <property type="entry name" value="HAMP"/>
    <property type="match status" value="1"/>
</dbReference>
<dbReference type="InterPro" id="IPR050428">
    <property type="entry name" value="TCS_sensor_his_kinase"/>
</dbReference>
<gene>
    <name evidence="16" type="ORF">CVO96_17170</name>
</gene>
<dbReference type="PANTHER" id="PTHR45436:SF5">
    <property type="entry name" value="SENSOR HISTIDINE KINASE TRCS"/>
    <property type="match status" value="1"/>
</dbReference>
<dbReference type="EC" id="2.7.13.3" evidence="3"/>
<dbReference type="InterPro" id="IPR003660">
    <property type="entry name" value="HAMP_dom"/>
</dbReference>
<dbReference type="SUPFAM" id="SSF55874">
    <property type="entry name" value="ATPase domain of HSP90 chaperone/DNA topoisomerase II/histidine kinase"/>
    <property type="match status" value="1"/>
</dbReference>
<dbReference type="Gene3D" id="3.30.565.10">
    <property type="entry name" value="Histidine kinase-like ATPase, C-terminal domain"/>
    <property type="match status" value="1"/>
</dbReference>
<evidence type="ECO:0000256" key="6">
    <source>
        <dbReference type="ARBA" id="ARBA00022692"/>
    </source>
</evidence>
<sequence>MLAVSLLTVASMFVFSNAAVQREVRRLPPEVQRYLRAQQEALRRGQVVVSAPVPEVRTGSPADPYLGRGQSSPDVGGVVGAVGDDLVIAQGRPPRGGDETPGRDTPRFAPRPRDFVMQVQQSLVQVGLISAAASALLAWLFARRVAQPVSAISQAARQLAKGDLSARSPAFRGEREVAELARTFNDMAGDLQTLEQERRQAVADIAHELRTPMAVIQARLDALEDGVYPLELEQVRMLSEQAQLLTRLVDDLRILTLLEAGRLPLHPAHTDLAELAELVVRDLGDRASARGVTLSLRAEPAATRADPDRVRQILTNLIENALRHARTRVEVSVQAQDSAVLLRVDDDGLGIPADSREAVFTRFTRLDDSRARDSGGSGLGLAIVHALAAAHGGRARAAASDTLGGASLWVSLPLRGGSPI</sequence>
<keyword evidence="5" id="KW-0808">Transferase</keyword>
<organism evidence="16 17">
    <name type="scientific">Deinococcus koreensis</name>
    <dbReference type="NCBI Taxonomy" id="2054903"/>
    <lineage>
        <taxon>Bacteria</taxon>
        <taxon>Thermotogati</taxon>
        <taxon>Deinococcota</taxon>
        <taxon>Deinococci</taxon>
        <taxon>Deinococcales</taxon>
        <taxon>Deinococcaceae</taxon>
        <taxon>Deinococcus</taxon>
    </lineage>
</organism>
<evidence type="ECO:0000256" key="4">
    <source>
        <dbReference type="ARBA" id="ARBA00022553"/>
    </source>
</evidence>
<keyword evidence="11" id="KW-0175">Coiled coil</keyword>
<name>A0A2K3UTQ8_9DEIO</name>
<dbReference type="Proteomes" id="UP000236379">
    <property type="component" value="Unassembled WGS sequence"/>
</dbReference>
<dbReference type="SMART" id="SM00388">
    <property type="entry name" value="HisKA"/>
    <property type="match status" value="1"/>
</dbReference>
<feature type="compositionally biased region" description="Basic and acidic residues" evidence="12">
    <location>
        <begin position="95"/>
        <end position="110"/>
    </location>
</feature>
<keyword evidence="6" id="KW-0812">Transmembrane</keyword>
<dbReference type="Pfam" id="PF00512">
    <property type="entry name" value="HisKA"/>
    <property type="match status" value="1"/>
</dbReference>